<evidence type="ECO:0000313" key="2">
    <source>
        <dbReference type="EMBL" id="KAJ1356446.1"/>
    </source>
</evidence>
<dbReference type="Proteomes" id="UP001196413">
    <property type="component" value="Unassembled WGS sequence"/>
</dbReference>
<feature type="region of interest" description="Disordered" evidence="1">
    <location>
        <begin position="58"/>
        <end position="78"/>
    </location>
</feature>
<gene>
    <name evidence="2" type="ORF">KIN20_014168</name>
</gene>
<dbReference type="EMBL" id="JAHQIW010002820">
    <property type="protein sequence ID" value="KAJ1356446.1"/>
    <property type="molecule type" value="Genomic_DNA"/>
</dbReference>
<keyword evidence="3" id="KW-1185">Reference proteome</keyword>
<name>A0AAD5MYL3_PARTN</name>
<dbReference type="AlphaFoldDB" id="A0AAD5MYL3"/>
<comment type="caution">
    <text evidence="2">The sequence shown here is derived from an EMBL/GenBank/DDBJ whole genome shotgun (WGS) entry which is preliminary data.</text>
</comment>
<sequence>MDSEANLLVRACNQLGTFLAHRETESSVFGIGVDVFVSDRQNFPHETVKKHQETIINSPEDRKSSNPVRTTALEISLV</sequence>
<reference evidence="2" key="1">
    <citation type="submission" date="2021-06" db="EMBL/GenBank/DDBJ databases">
        <title>Parelaphostrongylus tenuis whole genome reference sequence.</title>
        <authorList>
            <person name="Garwood T.J."/>
            <person name="Larsen P.A."/>
            <person name="Fountain-Jones N.M."/>
            <person name="Garbe J.R."/>
            <person name="Macchietto M.G."/>
            <person name="Kania S.A."/>
            <person name="Gerhold R.W."/>
            <person name="Richards J.E."/>
            <person name="Wolf T.M."/>
        </authorList>
    </citation>
    <scope>NUCLEOTIDE SEQUENCE</scope>
    <source>
        <strain evidence="2">MNPRO001-30</strain>
        <tissue evidence="2">Meninges</tissue>
    </source>
</reference>
<evidence type="ECO:0000313" key="3">
    <source>
        <dbReference type="Proteomes" id="UP001196413"/>
    </source>
</evidence>
<protein>
    <submittedName>
        <fullName evidence="2">Uncharacterized protein</fullName>
    </submittedName>
</protein>
<proteinExistence type="predicted"/>
<organism evidence="2 3">
    <name type="scientific">Parelaphostrongylus tenuis</name>
    <name type="common">Meningeal worm</name>
    <dbReference type="NCBI Taxonomy" id="148309"/>
    <lineage>
        <taxon>Eukaryota</taxon>
        <taxon>Metazoa</taxon>
        <taxon>Ecdysozoa</taxon>
        <taxon>Nematoda</taxon>
        <taxon>Chromadorea</taxon>
        <taxon>Rhabditida</taxon>
        <taxon>Rhabditina</taxon>
        <taxon>Rhabditomorpha</taxon>
        <taxon>Strongyloidea</taxon>
        <taxon>Metastrongylidae</taxon>
        <taxon>Parelaphostrongylus</taxon>
    </lineage>
</organism>
<evidence type="ECO:0000256" key="1">
    <source>
        <dbReference type="SAM" id="MobiDB-lite"/>
    </source>
</evidence>
<accession>A0AAD5MYL3</accession>